<evidence type="ECO:0000256" key="2">
    <source>
        <dbReference type="ARBA" id="ARBA00010441"/>
    </source>
</evidence>
<feature type="transmembrane region" description="Helical" evidence="7">
    <location>
        <begin position="146"/>
        <end position="163"/>
    </location>
</feature>
<feature type="compositionally biased region" description="Basic and acidic residues" evidence="6">
    <location>
        <begin position="501"/>
        <end position="528"/>
    </location>
</feature>
<evidence type="ECO:0000256" key="7">
    <source>
        <dbReference type="SAM" id="Phobius"/>
    </source>
</evidence>
<dbReference type="GO" id="GO:0008654">
    <property type="term" value="P:phospholipid biosynthetic process"/>
    <property type="evidence" value="ECO:0007669"/>
    <property type="project" value="InterPro"/>
</dbReference>
<feature type="transmembrane region" description="Helical" evidence="7">
    <location>
        <begin position="339"/>
        <end position="359"/>
    </location>
</feature>
<dbReference type="InterPro" id="IPR014472">
    <property type="entry name" value="CHOPT"/>
</dbReference>
<dbReference type="Pfam" id="PF01066">
    <property type="entry name" value="CDP-OH_P_transf"/>
    <property type="match status" value="1"/>
</dbReference>
<comment type="subcellular location">
    <subcellularLocation>
        <location evidence="1">Membrane</location>
    </subcellularLocation>
</comment>
<dbReference type="STRING" id="5288.A0A5C5FLL7"/>
<dbReference type="GO" id="GO:0016020">
    <property type="term" value="C:membrane"/>
    <property type="evidence" value="ECO:0007669"/>
    <property type="project" value="UniProtKB-SubCell"/>
</dbReference>
<keyword evidence="3 5" id="KW-0808">Transferase</keyword>
<keyword evidence="7" id="KW-0812">Transmembrane</keyword>
<dbReference type="PROSITE" id="PS00379">
    <property type="entry name" value="CDP_ALCOHOL_P_TRANSF"/>
    <property type="match status" value="1"/>
</dbReference>
<feature type="transmembrane region" description="Helical" evidence="7">
    <location>
        <begin position="183"/>
        <end position="203"/>
    </location>
</feature>
<dbReference type="OrthoDB" id="196717at2759"/>
<keyword evidence="4 7" id="KW-0472">Membrane</keyword>
<reference evidence="8 9" key="1">
    <citation type="submission" date="2019-03" db="EMBL/GenBank/DDBJ databases">
        <title>Rhodosporidium diobovatum UCD-FST 08-225 genome sequencing, assembly, and annotation.</title>
        <authorList>
            <person name="Fakankun I.U."/>
            <person name="Fristensky B."/>
            <person name="Levin D.B."/>
        </authorList>
    </citation>
    <scope>NUCLEOTIDE SEQUENCE [LARGE SCALE GENOMIC DNA]</scope>
    <source>
        <strain evidence="8 9">UCD-FST 08-225</strain>
    </source>
</reference>
<evidence type="ECO:0000256" key="1">
    <source>
        <dbReference type="ARBA" id="ARBA00004370"/>
    </source>
</evidence>
<proteinExistence type="inferred from homology"/>
<dbReference type="EMBL" id="SOZI01000180">
    <property type="protein sequence ID" value="TNY17717.1"/>
    <property type="molecule type" value="Genomic_DNA"/>
</dbReference>
<evidence type="ECO:0000256" key="6">
    <source>
        <dbReference type="SAM" id="MobiDB-lite"/>
    </source>
</evidence>
<dbReference type="PANTHER" id="PTHR10414:SF77">
    <property type="entry name" value="CDP-ALCOHOL PHOSPHATIDYLTRANSFERASE FAMILY PROTEIN"/>
    <property type="match status" value="1"/>
</dbReference>
<accession>A0A5C5FLL7</accession>
<evidence type="ECO:0000256" key="4">
    <source>
        <dbReference type="ARBA" id="ARBA00023136"/>
    </source>
</evidence>
<comment type="similarity">
    <text evidence="2 5">Belongs to the CDP-alcohol phosphatidyltransferase class-I family.</text>
</comment>
<organism evidence="8 9">
    <name type="scientific">Rhodotorula diobovata</name>
    <dbReference type="NCBI Taxonomy" id="5288"/>
    <lineage>
        <taxon>Eukaryota</taxon>
        <taxon>Fungi</taxon>
        <taxon>Dikarya</taxon>
        <taxon>Basidiomycota</taxon>
        <taxon>Pucciniomycotina</taxon>
        <taxon>Microbotryomycetes</taxon>
        <taxon>Sporidiobolales</taxon>
        <taxon>Sporidiobolaceae</taxon>
        <taxon>Rhodotorula</taxon>
    </lineage>
</organism>
<dbReference type="InterPro" id="IPR000462">
    <property type="entry name" value="CDP-OH_P_trans"/>
</dbReference>
<evidence type="ECO:0000313" key="8">
    <source>
        <dbReference type="EMBL" id="TNY17717.1"/>
    </source>
</evidence>
<keyword evidence="9" id="KW-1185">Reference proteome</keyword>
<evidence type="ECO:0000256" key="5">
    <source>
        <dbReference type="RuleBase" id="RU003750"/>
    </source>
</evidence>
<dbReference type="InterPro" id="IPR043130">
    <property type="entry name" value="CDP-OH_PTrfase_TM_dom"/>
</dbReference>
<feature type="transmembrane region" description="Helical" evidence="7">
    <location>
        <begin position="224"/>
        <end position="246"/>
    </location>
</feature>
<dbReference type="InterPro" id="IPR048254">
    <property type="entry name" value="CDP_ALCOHOL_P_TRANSF_CS"/>
</dbReference>
<protein>
    <submittedName>
        <fullName evidence="8">CDP-alcohol phosphatidyltransferase-domain-containing protein</fullName>
    </submittedName>
</protein>
<sequence length="528" mass="56786">MPSVSHYLDLGHLRRLDEYKYSAVDKSPISRFIMRHWWTWFAELMPAWLAPNAITLIGFSAVLLNFVCVALVCPRLEGSESAWLWASCAAGLFFYQTMDNADGKQARRTGTSSPMGELFDHGCDALNTPLSALIQVAAMGLGRSPLSLLCIIIACLSFFASTWEEYHTGTLFLGFVNGPVEGILIAVGILAWTAIKGSSWWSLPVEDALGSVFFLPSSWRMNRVVVIFLTVAFLALHLPPCLYNVYTLLSPPSRRALTTRPAQSSGRLNATPPLEAFGQLLPIAAFCGLCALWVFSPRSAIRDAGRMAELVVVVALLYGQMTSKVILAQLTKGLFPHSWALLVPLAVPAALVNLPYLGLPTLLPARLEAWYLHALLLLSLVAYALSAQAVLGAFCGYLGIRALHIPYPNAACAGYVALAGGPARAHQSPAIGAPVVHDDDSDGAAAVGAWQGQAREAETYPPQAMSSSPLRPGPSSARAWLDPAHALRTLREGALGGEAGEGGRKRSNTSERERGVGMAEGRRVARVE</sequence>
<feature type="region of interest" description="Disordered" evidence="6">
    <location>
        <begin position="490"/>
        <end position="528"/>
    </location>
</feature>
<feature type="transmembrane region" description="Helical" evidence="7">
    <location>
        <begin position="276"/>
        <end position="295"/>
    </location>
</feature>
<dbReference type="PANTHER" id="PTHR10414">
    <property type="entry name" value="ETHANOLAMINEPHOSPHOTRANSFERASE"/>
    <property type="match status" value="1"/>
</dbReference>
<feature type="region of interest" description="Disordered" evidence="6">
    <location>
        <begin position="456"/>
        <end position="478"/>
    </location>
</feature>
<gene>
    <name evidence="8" type="ORF">DMC30DRAFT_381659</name>
</gene>
<comment type="caution">
    <text evidence="8">The sequence shown here is derived from an EMBL/GenBank/DDBJ whole genome shotgun (WGS) entry which is preliminary data.</text>
</comment>
<evidence type="ECO:0000313" key="9">
    <source>
        <dbReference type="Proteomes" id="UP000311382"/>
    </source>
</evidence>
<name>A0A5C5FLL7_9BASI</name>
<feature type="transmembrane region" description="Helical" evidence="7">
    <location>
        <begin position="307"/>
        <end position="327"/>
    </location>
</feature>
<dbReference type="Gene3D" id="1.20.120.1760">
    <property type="match status" value="1"/>
</dbReference>
<dbReference type="Proteomes" id="UP000311382">
    <property type="component" value="Unassembled WGS sequence"/>
</dbReference>
<keyword evidence="7" id="KW-1133">Transmembrane helix</keyword>
<dbReference type="GO" id="GO:0016780">
    <property type="term" value="F:phosphotransferase activity, for other substituted phosphate groups"/>
    <property type="evidence" value="ECO:0007669"/>
    <property type="project" value="InterPro"/>
</dbReference>
<dbReference type="AlphaFoldDB" id="A0A5C5FLL7"/>
<evidence type="ECO:0000256" key="3">
    <source>
        <dbReference type="ARBA" id="ARBA00022679"/>
    </source>
</evidence>
<feature type="transmembrane region" description="Helical" evidence="7">
    <location>
        <begin position="53"/>
        <end position="73"/>
    </location>
</feature>
<feature type="transmembrane region" description="Helical" evidence="7">
    <location>
        <begin position="371"/>
        <end position="400"/>
    </location>
</feature>